<dbReference type="EMBL" id="JACICB010000035">
    <property type="protein sequence ID" value="MBB3709790.1"/>
    <property type="molecule type" value="Genomic_DNA"/>
</dbReference>
<sequence length="64" mass="7478">MNQKKLRGLYREEKLQVRRRCGRKRAQAHACSGLRQCPLELGLRLRHVSHGRFRVLAVFGDYTG</sequence>
<evidence type="ECO:0000313" key="1">
    <source>
        <dbReference type="EMBL" id="AMS44959.1"/>
    </source>
</evidence>
<evidence type="ECO:0000313" key="3">
    <source>
        <dbReference type="Proteomes" id="UP000075755"/>
    </source>
</evidence>
<dbReference type="RefSeq" id="WP_157097263.1">
    <property type="nucleotide sequence ID" value="NZ_CP015007.1"/>
</dbReference>
<geneLocation type="plasmid" evidence="1 3">
    <name>pAA02</name>
</geneLocation>
<dbReference type="Proteomes" id="UP000075755">
    <property type="component" value="Plasmid pAA02"/>
</dbReference>
<evidence type="ECO:0000313" key="2">
    <source>
        <dbReference type="EMBL" id="MBB3709790.1"/>
    </source>
</evidence>
<proteinExistence type="predicted"/>
<name>A0AAC8YVU5_AMIAI</name>
<keyword evidence="4" id="KW-1185">Reference proteome</keyword>
<reference evidence="2 4" key="2">
    <citation type="submission" date="2020-08" db="EMBL/GenBank/DDBJ databases">
        <title>Genomic Encyclopedia of Type Strains, Phase IV (KMG-IV): sequencing the most valuable type-strain genomes for metagenomic binning, comparative biology and taxonomic classification.</title>
        <authorList>
            <person name="Goeker M."/>
        </authorList>
    </citation>
    <scope>NUCLEOTIDE SEQUENCE [LARGE SCALE GENOMIC DNA]</scope>
    <source>
        <strain evidence="2 4">DSM 10368</strain>
    </source>
</reference>
<gene>
    <name evidence="1" type="ORF">AA2016_6055</name>
    <name evidence="2" type="ORF">FHS67_006146</name>
</gene>
<protein>
    <submittedName>
        <fullName evidence="1">Transposase</fullName>
    </submittedName>
</protein>
<dbReference type="Proteomes" id="UP000577697">
    <property type="component" value="Unassembled WGS sequence"/>
</dbReference>
<accession>A0AAC8YVU5</accession>
<dbReference type="KEGG" id="aak:AA2016_6055"/>
<evidence type="ECO:0000313" key="4">
    <source>
        <dbReference type="Proteomes" id="UP000577697"/>
    </source>
</evidence>
<dbReference type="EMBL" id="CP015007">
    <property type="protein sequence ID" value="AMS44959.1"/>
    <property type="molecule type" value="Genomic_DNA"/>
</dbReference>
<keyword evidence="1" id="KW-0614">Plasmid</keyword>
<organism evidence="1 3">
    <name type="scientific">Aminobacter aminovorans</name>
    <name type="common">Chelatobacter heintzii</name>
    <dbReference type="NCBI Taxonomy" id="83263"/>
    <lineage>
        <taxon>Bacteria</taxon>
        <taxon>Pseudomonadati</taxon>
        <taxon>Pseudomonadota</taxon>
        <taxon>Alphaproteobacteria</taxon>
        <taxon>Hyphomicrobiales</taxon>
        <taxon>Phyllobacteriaceae</taxon>
        <taxon>Aminobacter</taxon>
    </lineage>
</organism>
<dbReference type="AlphaFoldDB" id="A0AAC8YVU5"/>
<reference evidence="1 3" key="1">
    <citation type="submission" date="2016-03" db="EMBL/GenBank/DDBJ databases">
        <title>Complete genome of Aminobacter aminovorans KCTC 2477.</title>
        <authorList>
            <person name="Kim K.M."/>
        </authorList>
    </citation>
    <scope>NUCLEOTIDE SEQUENCE [LARGE SCALE GENOMIC DNA]</scope>
    <source>
        <strain evidence="1 3">KCTC 2477</strain>
        <plasmid evidence="1 3">pAA02</plasmid>
    </source>
</reference>